<keyword evidence="2" id="KW-1133">Transmembrane helix</keyword>
<dbReference type="AlphaFoldDB" id="A0A6P6YFC9"/>
<dbReference type="InParanoid" id="A0A6P6YFC9"/>
<dbReference type="InterPro" id="IPR006621">
    <property type="entry name" value="Nose-resist-to-fluoxetine_N"/>
</dbReference>
<feature type="transmembrane region" description="Helical" evidence="2">
    <location>
        <begin position="623"/>
        <end position="643"/>
    </location>
</feature>
<feature type="transmembrane region" description="Helical" evidence="2">
    <location>
        <begin position="510"/>
        <end position="529"/>
    </location>
</feature>
<feature type="region of interest" description="Disordered" evidence="1">
    <location>
        <begin position="40"/>
        <end position="116"/>
    </location>
</feature>
<feature type="transmembrane region" description="Helical" evidence="2">
    <location>
        <begin position="700"/>
        <end position="718"/>
    </location>
</feature>
<dbReference type="OMA" id="NTRTYYE"/>
<evidence type="ECO:0000256" key="2">
    <source>
        <dbReference type="SAM" id="Phobius"/>
    </source>
</evidence>
<feature type="compositionally biased region" description="Polar residues" evidence="1">
    <location>
        <begin position="40"/>
        <end position="50"/>
    </location>
</feature>
<feature type="compositionally biased region" description="Basic and acidic residues" evidence="1">
    <location>
        <begin position="920"/>
        <end position="933"/>
    </location>
</feature>
<protein>
    <submittedName>
        <fullName evidence="6">Nose resistant to fluoxetine protein 6-like</fullName>
    </submittedName>
</protein>
<feature type="transmembrane region" description="Helical" evidence="2">
    <location>
        <begin position="650"/>
        <end position="671"/>
    </location>
</feature>
<keyword evidence="5" id="KW-1185">Reference proteome</keyword>
<evidence type="ECO:0000259" key="4">
    <source>
        <dbReference type="SMART" id="SM00703"/>
    </source>
</evidence>
<feature type="region of interest" description="Disordered" evidence="1">
    <location>
        <begin position="901"/>
        <end position="939"/>
    </location>
</feature>
<dbReference type="RefSeq" id="XP_027203945.1">
    <property type="nucleotide sequence ID" value="XM_027348144.1"/>
</dbReference>
<reference evidence="6" key="1">
    <citation type="submission" date="2025-08" db="UniProtKB">
        <authorList>
            <consortium name="RefSeq"/>
        </authorList>
    </citation>
    <scope>IDENTIFICATION</scope>
    <source>
        <strain evidence="6">Airmid</strain>
    </source>
</reference>
<organism evidence="5 6">
    <name type="scientific">Dermatophagoides pteronyssinus</name>
    <name type="common">European house dust mite</name>
    <dbReference type="NCBI Taxonomy" id="6956"/>
    <lineage>
        <taxon>Eukaryota</taxon>
        <taxon>Metazoa</taxon>
        <taxon>Ecdysozoa</taxon>
        <taxon>Arthropoda</taxon>
        <taxon>Chelicerata</taxon>
        <taxon>Arachnida</taxon>
        <taxon>Acari</taxon>
        <taxon>Acariformes</taxon>
        <taxon>Sarcoptiformes</taxon>
        <taxon>Astigmata</taxon>
        <taxon>Psoroptidia</taxon>
        <taxon>Analgoidea</taxon>
        <taxon>Pyroglyphidae</taxon>
        <taxon>Dermatophagoidinae</taxon>
        <taxon>Dermatophagoides</taxon>
    </lineage>
</organism>
<feature type="transmembrane region" description="Helical" evidence="2">
    <location>
        <begin position="549"/>
        <end position="566"/>
    </location>
</feature>
<dbReference type="Proteomes" id="UP000515146">
    <property type="component" value="Unplaced"/>
</dbReference>
<feature type="transmembrane region" description="Helical" evidence="2">
    <location>
        <begin position="771"/>
        <end position="792"/>
    </location>
</feature>
<proteinExistence type="predicted"/>
<dbReference type="SMART" id="SM00703">
    <property type="entry name" value="NRF"/>
    <property type="match status" value="1"/>
</dbReference>
<dbReference type="PANTHER" id="PTHR11161">
    <property type="entry name" value="O-ACYLTRANSFERASE"/>
    <property type="match status" value="1"/>
</dbReference>
<dbReference type="KEGG" id="dpte:113797717"/>
<dbReference type="PANTHER" id="PTHR11161:SF0">
    <property type="entry name" value="O-ACYLTRANSFERASE LIKE PROTEIN"/>
    <property type="match status" value="1"/>
</dbReference>
<sequence>MKLLHALVLFALIWVTIQQETTTLSADDTNVAQPSIIANQSGNLAENSTVENEHPASADDDDGEEDEEDEDQDYDSGESSTAKATNAENVEEEDDDYYNSKADQDEEDDDEEYEEPSCTVKLLLENMNLTAMLPQDGDRLRQEYDDYMLSDDPSQIRTAPTANHTFQRLNRLVNWFRDVADQQQVRAGLTNFLHQNFDVLLTLELDSICINSIVAILVAIRRNEPWALKFVDSAPKIPSGLMNGVSSFLGSFDECLSIESPSTLSESYTGQYCTVKPLLPLPATEMVNHYDRSDPQVERLLRFYAAYNVQHYFQMNPALKFVELMKSKKGRVTNFGLCLPSTCDGRQLEIALNKFLYPIIGIPLEVQESSCWTQNKANNFWLRMDGYAQFAILIIAVLVVLVGAATLYDIYPWLVRNFQHRNGNDERDRPVAVETIVEIFSAVSNTGRLFDQSPNRLAVLDTLRLIIIFVIGLCNAFYLTPLTSLLHNIAGSVPGELFTSRKYFLIRAPILLNDGLLIIAGALFVRSIFRHLVQPHDLFTYLVYFVRRWIRLTMPLFGSIMFLYLLPSAGYGPLWSRVGEILLPACKSPSSIASSLFHFSNWNFVRANYTNDDCYLVCNPDSWFVSIIFQLNVAFFLVVLVMYESPKKGLRMLIIMIICSILLNISPRLFLTNTRTYYEMMRQPSLWHARRSFYLYHQNIIQYLGSFSIGLLLGYAIIVRDNISDQEQTKSNKQRKLIIYNVLAIIGLIVPFVWVNQFFGEQGVSPNELSVLLFFSIGRFIFGLSFGWIIYASVAEKSALMFKCLTPISIQPIARLSFSIFLVQPLVQYQRMYSAHETHTMTLRRTIENYTCDFSISVMLGYLLYLLFEAPSDRFTVVCQRWIHRSEDNDSIEKRNTRFWCGQQQQQQDGEGESPVEPSIKAKVEEKPDEHDGVISIRF</sequence>
<accession>A0A6P6YFC9</accession>
<gene>
    <name evidence="6" type="primary">LOC113797717</name>
</gene>
<name>A0A6P6YFC9_DERPT</name>
<feature type="transmembrane region" description="Helical" evidence="2">
    <location>
        <begin position="738"/>
        <end position="759"/>
    </location>
</feature>
<feature type="signal peptide" evidence="3">
    <location>
        <begin position="1"/>
        <end position="18"/>
    </location>
</feature>
<evidence type="ECO:0000256" key="3">
    <source>
        <dbReference type="SAM" id="SignalP"/>
    </source>
</evidence>
<dbReference type="InterPro" id="IPR052728">
    <property type="entry name" value="O2_lipid_transport_reg"/>
</dbReference>
<evidence type="ECO:0000256" key="1">
    <source>
        <dbReference type="SAM" id="MobiDB-lite"/>
    </source>
</evidence>
<keyword evidence="2" id="KW-0472">Membrane</keyword>
<feature type="transmembrane region" description="Helical" evidence="2">
    <location>
        <begin position="387"/>
        <end position="411"/>
    </location>
</feature>
<keyword evidence="3" id="KW-0732">Signal</keyword>
<dbReference type="OrthoDB" id="6503089at2759"/>
<keyword evidence="2" id="KW-0812">Transmembrane</keyword>
<feature type="chain" id="PRO_5027710302" evidence="3">
    <location>
        <begin position="19"/>
        <end position="939"/>
    </location>
</feature>
<feature type="transmembrane region" description="Helical" evidence="2">
    <location>
        <begin position="465"/>
        <end position="490"/>
    </location>
</feature>
<evidence type="ECO:0000313" key="6">
    <source>
        <dbReference type="RefSeq" id="XP_027203945.1"/>
    </source>
</evidence>
<feature type="compositionally biased region" description="Acidic residues" evidence="1">
    <location>
        <begin position="104"/>
        <end position="115"/>
    </location>
</feature>
<feature type="domain" description="Nose resistant-to-fluoxetine protein N-terminal" evidence="4">
    <location>
        <begin position="206"/>
        <end position="373"/>
    </location>
</feature>
<dbReference type="Pfam" id="PF20146">
    <property type="entry name" value="NRF"/>
    <property type="match status" value="1"/>
</dbReference>
<feature type="compositionally biased region" description="Acidic residues" evidence="1">
    <location>
        <begin position="58"/>
        <end position="76"/>
    </location>
</feature>
<evidence type="ECO:0000313" key="5">
    <source>
        <dbReference type="Proteomes" id="UP000515146"/>
    </source>
</evidence>